<protein>
    <submittedName>
        <fullName evidence="2">Uncharacterized protein</fullName>
    </submittedName>
</protein>
<organism evidence="2 3">
    <name type="scientific">Suillus fuscotomentosus</name>
    <dbReference type="NCBI Taxonomy" id="1912939"/>
    <lineage>
        <taxon>Eukaryota</taxon>
        <taxon>Fungi</taxon>
        <taxon>Dikarya</taxon>
        <taxon>Basidiomycota</taxon>
        <taxon>Agaricomycotina</taxon>
        <taxon>Agaricomycetes</taxon>
        <taxon>Agaricomycetidae</taxon>
        <taxon>Boletales</taxon>
        <taxon>Suillineae</taxon>
        <taxon>Suillaceae</taxon>
        <taxon>Suillus</taxon>
    </lineage>
</organism>
<keyword evidence="3" id="KW-1185">Reference proteome</keyword>
<reference evidence="2" key="1">
    <citation type="journal article" date="2020" name="New Phytol.">
        <title>Comparative genomics reveals dynamic genome evolution in host specialist ectomycorrhizal fungi.</title>
        <authorList>
            <person name="Lofgren L.A."/>
            <person name="Nguyen N.H."/>
            <person name="Vilgalys R."/>
            <person name="Ruytinx J."/>
            <person name="Liao H.L."/>
            <person name="Branco S."/>
            <person name="Kuo A."/>
            <person name="LaButti K."/>
            <person name="Lipzen A."/>
            <person name="Andreopoulos W."/>
            <person name="Pangilinan J."/>
            <person name="Riley R."/>
            <person name="Hundley H."/>
            <person name="Na H."/>
            <person name="Barry K."/>
            <person name="Grigoriev I.V."/>
            <person name="Stajich J.E."/>
            <person name="Kennedy P.G."/>
        </authorList>
    </citation>
    <scope>NUCLEOTIDE SEQUENCE</scope>
    <source>
        <strain evidence="2">FC203</strain>
    </source>
</reference>
<dbReference type="AlphaFoldDB" id="A0AAD4DXS2"/>
<gene>
    <name evidence="2" type="ORF">F5891DRAFT_1193506</name>
</gene>
<dbReference type="Proteomes" id="UP001195769">
    <property type="component" value="Unassembled WGS sequence"/>
</dbReference>
<proteinExistence type="predicted"/>
<evidence type="ECO:0000313" key="3">
    <source>
        <dbReference type="Proteomes" id="UP001195769"/>
    </source>
</evidence>
<evidence type="ECO:0000313" key="2">
    <source>
        <dbReference type="EMBL" id="KAG1896064.1"/>
    </source>
</evidence>
<comment type="caution">
    <text evidence="2">The sequence shown here is derived from an EMBL/GenBank/DDBJ whole genome shotgun (WGS) entry which is preliminary data.</text>
</comment>
<dbReference type="GeneID" id="64662053"/>
<dbReference type="RefSeq" id="XP_041221640.1">
    <property type="nucleotide sequence ID" value="XM_041367755.1"/>
</dbReference>
<sequence length="548" mass="61487">MSSPSIPSSCGLFGSLHGGGKGFPNNCASIKNAERKNELQSYLMSLDRLDRDEDDQDQLFIQLSVDTVYASYVAARNRVQQYTQLLILLKREEDLWAQRVEKARVYWNAATSSTQNSVHQHHPSNGVLRHRMTCKYYQKESKLAAEKRWNHARESTSRNLTSQLNATGSNSVNPLAPIRSVKIHSSKSIAYCIQTEFLPPEPVNQDGTARVSALISPSEDFGVLDTAMEDATEGFSGSGQHPSQRTLMVPRSFDDFLPADEDTNLSDSSGHGPSTLPEIDNPPQHRIQRVLLTLRDSLQMAFTVIGLSRKYPRRPSFEPDKFIPSSLLATTCPMIANVHNTQELDPSHGVSGPPYPFANMTIYRLIMWMNSGSHQKSEAEVLPLVKDVVQAEDFNPKDLDGFSVRRSLRTLDDNGGKGTVTFPDDWQETDITIEIPARSKEDSSRSFTIPGFHYCPLVATIRSVFADIQASAYHLFPFQRVWKDPLDGHQECMFDELYTSDSWLNAQDDLHRQPREPGCSLDRVIAGLSYPIYSRFSSGLRTLRSDPV</sequence>
<name>A0AAD4DXS2_9AGAM</name>
<feature type="region of interest" description="Disordered" evidence="1">
    <location>
        <begin position="256"/>
        <end position="283"/>
    </location>
</feature>
<evidence type="ECO:0000256" key="1">
    <source>
        <dbReference type="SAM" id="MobiDB-lite"/>
    </source>
</evidence>
<dbReference type="EMBL" id="JABBWK010000059">
    <property type="protein sequence ID" value="KAG1896064.1"/>
    <property type="molecule type" value="Genomic_DNA"/>
</dbReference>
<accession>A0AAD4DXS2</accession>